<evidence type="ECO:0000313" key="1">
    <source>
        <dbReference type="EMBL" id="PMD22992.1"/>
    </source>
</evidence>
<reference evidence="1 2" key="1">
    <citation type="submission" date="2016-05" db="EMBL/GenBank/DDBJ databases">
        <title>A degradative enzymes factory behind the ericoid mycorrhizal symbiosis.</title>
        <authorList>
            <consortium name="DOE Joint Genome Institute"/>
            <person name="Martino E."/>
            <person name="Morin E."/>
            <person name="Grelet G."/>
            <person name="Kuo A."/>
            <person name="Kohler A."/>
            <person name="Daghino S."/>
            <person name="Barry K."/>
            <person name="Choi C."/>
            <person name="Cichocki N."/>
            <person name="Clum A."/>
            <person name="Copeland A."/>
            <person name="Hainaut M."/>
            <person name="Haridas S."/>
            <person name="Labutti K."/>
            <person name="Lindquist E."/>
            <person name="Lipzen A."/>
            <person name="Khouja H.-R."/>
            <person name="Murat C."/>
            <person name="Ohm R."/>
            <person name="Olson A."/>
            <person name="Spatafora J."/>
            <person name="Veneault-Fourrey C."/>
            <person name="Henrissat B."/>
            <person name="Grigoriev I."/>
            <person name="Martin F."/>
            <person name="Perotto S."/>
        </authorList>
    </citation>
    <scope>NUCLEOTIDE SEQUENCE [LARGE SCALE GENOMIC DNA]</scope>
    <source>
        <strain evidence="1 2">UAMH 7357</strain>
    </source>
</reference>
<dbReference type="AlphaFoldDB" id="A0A2J6Q9S0"/>
<dbReference type="OrthoDB" id="10649776at2759"/>
<protein>
    <submittedName>
        <fullName evidence="1">Uncharacterized protein</fullName>
    </submittedName>
</protein>
<dbReference type="EMBL" id="KZ613476">
    <property type="protein sequence ID" value="PMD22992.1"/>
    <property type="molecule type" value="Genomic_DNA"/>
</dbReference>
<keyword evidence="2" id="KW-1185">Reference proteome</keyword>
<name>A0A2J6Q9S0_9HELO</name>
<organism evidence="1 2">
    <name type="scientific">Hyaloscypha hepaticicola</name>
    <dbReference type="NCBI Taxonomy" id="2082293"/>
    <lineage>
        <taxon>Eukaryota</taxon>
        <taxon>Fungi</taxon>
        <taxon>Dikarya</taxon>
        <taxon>Ascomycota</taxon>
        <taxon>Pezizomycotina</taxon>
        <taxon>Leotiomycetes</taxon>
        <taxon>Helotiales</taxon>
        <taxon>Hyaloscyphaceae</taxon>
        <taxon>Hyaloscypha</taxon>
    </lineage>
</organism>
<accession>A0A2J6Q9S0</accession>
<dbReference type="Proteomes" id="UP000235672">
    <property type="component" value="Unassembled WGS sequence"/>
</dbReference>
<evidence type="ECO:0000313" key="2">
    <source>
        <dbReference type="Proteomes" id="UP000235672"/>
    </source>
</evidence>
<sequence>MAWENRDTHSRSRPSSQRNELYQYRRLHNSPRPSPLSLVRWGPKLPPPTTNLAVNPRSYHIVHRATIKAYEAWRFSVIEYAQFPPSPPSATPVSSSRLPHRPTLYTINLAMKMDIKSEASVESSGKKSCSSCKASRKRPLSNNLAQESSASPVIILRLRITCQACDASFEQLTLRKTRAYWTKKKLQNWAESTSSFTHEPFGLAKRYIQLKGLKPLKTSGWRISCLDSSYFSLAFLWMIVTGKVEDMYAYSDFGKLHSFDHRPLRFSVTEAGSSILVSLIVLVENDIYFHDFDDKSEL</sequence>
<proteinExistence type="predicted"/>
<gene>
    <name evidence="1" type="ORF">NA56DRAFT_702089</name>
</gene>